<dbReference type="HOGENOM" id="CLU_067149_1_0_1"/>
<proteinExistence type="inferred from homology"/>
<dbReference type="AlphaFoldDB" id="A0A0B2WR04"/>
<comment type="similarity">
    <text evidence="2">Belongs to the RRP17 family.</text>
</comment>
<dbReference type="GeneID" id="63741137"/>
<keyword evidence="4" id="KW-0539">Nucleus</keyword>
<dbReference type="Proteomes" id="UP000030816">
    <property type="component" value="Unassembled WGS sequence"/>
</dbReference>
<evidence type="ECO:0000256" key="3">
    <source>
        <dbReference type="ARBA" id="ARBA00023054"/>
    </source>
</evidence>
<accession>A0A0B2WR04</accession>
<feature type="region of interest" description="Disordered" evidence="6">
    <location>
        <begin position="149"/>
        <end position="223"/>
    </location>
</feature>
<evidence type="ECO:0000256" key="5">
    <source>
        <dbReference type="SAM" id="Coils"/>
    </source>
</evidence>
<gene>
    <name evidence="7" type="ORF">MAM_06682</name>
</gene>
<feature type="region of interest" description="Disordered" evidence="6">
    <location>
        <begin position="91"/>
        <end position="131"/>
    </location>
</feature>
<keyword evidence="3 5" id="KW-0175">Coiled coil</keyword>
<dbReference type="GO" id="GO:0019843">
    <property type="term" value="F:rRNA binding"/>
    <property type="evidence" value="ECO:0007669"/>
    <property type="project" value="TreeGrafter"/>
</dbReference>
<feature type="compositionally biased region" description="Basic and acidic residues" evidence="6">
    <location>
        <begin position="200"/>
        <end position="213"/>
    </location>
</feature>
<dbReference type="InterPro" id="IPR019186">
    <property type="entry name" value="Nucleolar_protein_12"/>
</dbReference>
<feature type="compositionally biased region" description="Basic residues" evidence="6">
    <location>
        <begin position="214"/>
        <end position="223"/>
    </location>
</feature>
<comment type="caution">
    <text evidence="7">The sequence shown here is derived from an EMBL/GenBank/DDBJ whole genome shotgun (WGS) entry which is preliminary data.</text>
</comment>
<feature type="region of interest" description="Disordered" evidence="6">
    <location>
        <begin position="1"/>
        <end position="27"/>
    </location>
</feature>
<dbReference type="GO" id="GO:0005730">
    <property type="term" value="C:nucleolus"/>
    <property type="evidence" value="ECO:0007669"/>
    <property type="project" value="UniProtKB-SubCell"/>
</dbReference>
<dbReference type="RefSeq" id="XP_040676471.1">
    <property type="nucleotide sequence ID" value="XM_040825480.1"/>
</dbReference>
<evidence type="ECO:0000256" key="2">
    <source>
        <dbReference type="ARBA" id="ARBA00007175"/>
    </source>
</evidence>
<dbReference type="PANTHER" id="PTHR14577:SF0">
    <property type="entry name" value="NUCLEOLAR PROTEIN 12"/>
    <property type="match status" value="1"/>
</dbReference>
<sequence length="223" mass="26425">MFAKPRPKKNLLPPPSKKRKATSTIEEISFNDDARTEFLTGFHKRKQQRIKRAQEEAAKRARHEKLETRKQIREDRRREVAEHVETVNRILRESGAVSTQTDEEEKSTEDTDEWGGFPDKPDLDLIDHEEEYIDEDRYTTVTVESVSVAREGLSRPDQSEHEVEAEAEARQKREEAERREAEAKDGKKPSWQKKKKKKFRYESKIERQLTDRKQKAKSRPRRE</sequence>
<dbReference type="EMBL" id="AZHE01000023">
    <property type="protein sequence ID" value="KHN95405.1"/>
    <property type="molecule type" value="Genomic_DNA"/>
</dbReference>
<dbReference type="OrthoDB" id="551633at2759"/>
<organism evidence="7 8">
    <name type="scientific">Metarhizium album (strain ARSEF 1941)</name>
    <dbReference type="NCBI Taxonomy" id="1081103"/>
    <lineage>
        <taxon>Eukaryota</taxon>
        <taxon>Fungi</taxon>
        <taxon>Dikarya</taxon>
        <taxon>Ascomycota</taxon>
        <taxon>Pezizomycotina</taxon>
        <taxon>Sordariomycetes</taxon>
        <taxon>Hypocreomycetidae</taxon>
        <taxon>Hypocreales</taxon>
        <taxon>Clavicipitaceae</taxon>
        <taxon>Metarhizium</taxon>
    </lineage>
</organism>
<dbReference type="STRING" id="1081103.A0A0B2WR04"/>
<evidence type="ECO:0000313" key="7">
    <source>
        <dbReference type="EMBL" id="KHN95405.1"/>
    </source>
</evidence>
<reference evidence="7 8" key="1">
    <citation type="journal article" date="2014" name="Proc. Natl. Acad. Sci. U.S.A.">
        <title>Trajectory and genomic determinants of fungal-pathogen speciation and host adaptation.</title>
        <authorList>
            <person name="Hu X."/>
            <person name="Xiao G."/>
            <person name="Zheng P."/>
            <person name="Shang Y."/>
            <person name="Su Y."/>
            <person name="Zhang X."/>
            <person name="Liu X."/>
            <person name="Zhan S."/>
            <person name="St Leger R.J."/>
            <person name="Wang C."/>
        </authorList>
    </citation>
    <scope>NUCLEOTIDE SEQUENCE [LARGE SCALE GENOMIC DNA]</scope>
    <source>
        <strain evidence="7 8">ARSEF 1941</strain>
    </source>
</reference>
<feature type="compositionally biased region" description="Acidic residues" evidence="6">
    <location>
        <begin position="101"/>
        <end position="113"/>
    </location>
</feature>
<keyword evidence="8" id="KW-1185">Reference proteome</keyword>
<evidence type="ECO:0000256" key="6">
    <source>
        <dbReference type="SAM" id="MobiDB-lite"/>
    </source>
</evidence>
<comment type="subcellular location">
    <subcellularLocation>
        <location evidence="1">Nucleus</location>
        <location evidence="1">Nucleolus</location>
    </subcellularLocation>
</comment>
<feature type="coiled-coil region" evidence="5">
    <location>
        <begin position="44"/>
        <end position="71"/>
    </location>
</feature>
<dbReference type="Pfam" id="PF09805">
    <property type="entry name" value="Nop25"/>
    <property type="match status" value="1"/>
</dbReference>
<protein>
    <submittedName>
        <fullName evidence="7">Nucleolar protein 12</fullName>
    </submittedName>
</protein>
<feature type="compositionally biased region" description="Basic residues" evidence="6">
    <location>
        <begin position="190"/>
        <end position="199"/>
    </location>
</feature>
<evidence type="ECO:0000313" key="8">
    <source>
        <dbReference type="Proteomes" id="UP000030816"/>
    </source>
</evidence>
<feature type="compositionally biased region" description="Basic and acidic residues" evidence="6">
    <location>
        <begin position="152"/>
        <end position="188"/>
    </location>
</feature>
<name>A0A0B2WR04_METAS</name>
<evidence type="ECO:0000256" key="1">
    <source>
        <dbReference type="ARBA" id="ARBA00004604"/>
    </source>
</evidence>
<evidence type="ECO:0000256" key="4">
    <source>
        <dbReference type="ARBA" id="ARBA00023242"/>
    </source>
</evidence>
<dbReference type="PANTHER" id="PTHR14577">
    <property type="entry name" value="NUCLEOLAR PROTEIN 12"/>
    <property type="match status" value="1"/>
</dbReference>